<keyword evidence="1" id="KW-0472">Membrane</keyword>
<reference evidence="2" key="1">
    <citation type="submission" date="2018-02" db="EMBL/GenBank/DDBJ databases">
        <authorList>
            <person name="Cohen D.B."/>
            <person name="Kent A.D."/>
        </authorList>
    </citation>
    <scope>NUCLEOTIDE SEQUENCE</scope>
</reference>
<protein>
    <submittedName>
        <fullName evidence="2">Uncharacterized protein</fullName>
    </submittedName>
</protein>
<proteinExistence type="predicted"/>
<dbReference type="EMBL" id="OIVN01001313">
    <property type="protein sequence ID" value="SPC92515.1"/>
    <property type="molecule type" value="Genomic_DNA"/>
</dbReference>
<dbReference type="AlphaFoldDB" id="A0A2N9FZD9"/>
<sequence length="92" mass="10010">MQTGTRHPHVPPRPKFRPVSAVVSAVLLRPFFFFFLHLTPTPTRIRVSRSGGGRRSGLLVRVESATCAAGGTGGRKDGGSAGRCFQRAYRED</sequence>
<name>A0A2N9FZD9_FAGSY</name>
<keyword evidence="1" id="KW-0812">Transmembrane</keyword>
<evidence type="ECO:0000256" key="1">
    <source>
        <dbReference type="SAM" id="Phobius"/>
    </source>
</evidence>
<keyword evidence="1" id="KW-1133">Transmembrane helix</keyword>
<evidence type="ECO:0000313" key="2">
    <source>
        <dbReference type="EMBL" id="SPC92515.1"/>
    </source>
</evidence>
<feature type="transmembrane region" description="Helical" evidence="1">
    <location>
        <begin position="20"/>
        <end position="39"/>
    </location>
</feature>
<accession>A0A2N9FZD9</accession>
<organism evidence="2">
    <name type="scientific">Fagus sylvatica</name>
    <name type="common">Beechnut</name>
    <dbReference type="NCBI Taxonomy" id="28930"/>
    <lineage>
        <taxon>Eukaryota</taxon>
        <taxon>Viridiplantae</taxon>
        <taxon>Streptophyta</taxon>
        <taxon>Embryophyta</taxon>
        <taxon>Tracheophyta</taxon>
        <taxon>Spermatophyta</taxon>
        <taxon>Magnoliopsida</taxon>
        <taxon>eudicotyledons</taxon>
        <taxon>Gunneridae</taxon>
        <taxon>Pentapetalae</taxon>
        <taxon>rosids</taxon>
        <taxon>fabids</taxon>
        <taxon>Fagales</taxon>
        <taxon>Fagaceae</taxon>
        <taxon>Fagus</taxon>
    </lineage>
</organism>
<gene>
    <name evidence="2" type="ORF">FSB_LOCUS20397</name>
</gene>